<keyword evidence="2" id="KW-0521">NADP</keyword>
<dbReference type="RefSeq" id="WP_284273250.1">
    <property type="nucleotide sequence ID" value="NZ_BSOW01000033.1"/>
</dbReference>
<feature type="domain" description="NADP-dependent oxidoreductase" evidence="4">
    <location>
        <begin position="14"/>
        <end position="254"/>
    </location>
</feature>
<dbReference type="Gene3D" id="3.20.20.100">
    <property type="entry name" value="NADP-dependent oxidoreductase domain"/>
    <property type="match status" value="1"/>
</dbReference>
<evidence type="ECO:0000256" key="3">
    <source>
        <dbReference type="ARBA" id="ARBA00023002"/>
    </source>
</evidence>
<dbReference type="SUPFAM" id="SSF51430">
    <property type="entry name" value="NAD(P)-linked oxidoreductase"/>
    <property type="match status" value="1"/>
</dbReference>
<dbReference type="PROSITE" id="PS00798">
    <property type="entry name" value="ALDOKETO_REDUCTASE_1"/>
    <property type="match status" value="1"/>
</dbReference>
<dbReference type="PANTHER" id="PTHR43827:SF3">
    <property type="entry name" value="NADP-DEPENDENT OXIDOREDUCTASE DOMAIN-CONTAINING PROTEIN"/>
    <property type="match status" value="1"/>
</dbReference>
<reference evidence="6" key="1">
    <citation type="journal article" date="2019" name="Int. J. Syst. Evol. Microbiol.">
        <title>The Global Catalogue of Microorganisms (GCM) 10K type strain sequencing project: providing services to taxonomists for standard genome sequencing and annotation.</title>
        <authorList>
            <consortium name="The Broad Institute Genomics Platform"/>
            <consortium name="The Broad Institute Genome Sequencing Center for Infectious Disease"/>
            <person name="Wu L."/>
            <person name="Ma J."/>
        </authorList>
    </citation>
    <scope>NUCLEOTIDE SEQUENCE [LARGE SCALE GENOMIC DNA]</scope>
    <source>
        <strain evidence="6">NBRC 102520</strain>
    </source>
</reference>
<keyword evidence="3" id="KW-0560">Oxidoreductase</keyword>
<dbReference type="InterPro" id="IPR018170">
    <property type="entry name" value="Aldo/ket_reductase_CS"/>
</dbReference>
<dbReference type="EMBL" id="BSOW01000033">
    <property type="protein sequence ID" value="GLR90393.1"/>
    <property type="molecule type" value="Genomic_DNA"/>
</dbReference>
<protein>
    <submittedName>
        <fullName evidence="5">Oxidoreductase</fullName>
    </submittedName>
</protein>
<dbReference type="InterPro" id="IPR020471">
    <property type="entry name" value="AKR"/>
</dbReference>
<gene>
    <name evidence="5" type="ORF">GCM10007857_71080</name>
</gene>
<organism evidence="5 6">
    <name type="scientific">Bradyrhizobium iriomotense</name>
    <dbReference type="NCBI Taxonomy" id="441950"/>
    <lineage>
        <taxon>Bacteria</taxon>
        <taxon>Pseudomonadati</taxon>
        <taxon>Pseudomonadota</taxon>
        <taxon>Alphaproteobacteria</taxon>
        <taxon>Hyphomicrobiales</taxon>
        <taxon>Nitrobacteraceae</taxon>
        <taxon>Bradyrhizobium</taxon>
    </lineage>
</organism>
<sequence length="268" mass="29736">MYVVNANGACIPGIGIGTWKLQGRICARIVEQALEIGYRHIDTAQSYENESEVGEGLHASGVKREEVFLTTKVNSIYFASGDLERSAEESLVRLRQPYVDLLLLHRPNPSIPLAETLGALAHAKRRGLTRHIGVSNFNVGLVEEAVKICPEPLVCNQVEYHPYLDQPNLKVACNQAGLAIVAYSPIAMGKINNDETLEQIGRLYRKTPAQISLRWLVQQGAVVIPRTSRPERLSENINILDFQLTVAEMDRIYQLGSPEGRIHLGSFV</sequence>
<name>A0ABQ6B9D6_9BRAD</name>
<keyword evidence="6" id="KW-1185">Reference proteome</keyword>
<evidence type="ECO:0000256" key="2">
    <source>
        <dbReference type="ARBA" id="ARBA00022857"/>
    </source>
</evidence>
<dbReference type="InterPro" id="IPR023210">
    <property type="entry name" value="NADP_OxRdtase_dom"/>
</dbReference>
<proteinExistence type="inferred from homology"/>
<evidence type="ECO:0000259" key="4">
    <source>
        <dbReference type="Pfam" id="PF00248"/>
    </source>
</evidence>
<evidence type="ECO:0000256" key="1">
    <source>
        <dbReference type="ARBA" id="ARBA00007905"/>
    </source>
</evidence>
<dbReference type="InterPro" id="IPR036812">
    <property type="entry name" value="NAD(P)_OxRdtase_dom_sf"/>
</dbReference>
<dbReference type="PANTHER" id="PTHR43827">
    <property type="entry name" value="2,5-DIKETO-D-GLUCONIC ACID REDUCTASE"/>
    <property type="match status" value="1"/>
</dbReference>
<dbReference type="PIRSF" id="PIRSF000097">
    <property type="entry name" value="AKR"/>
    <property type="match status" value="1"/>
</dbReference>
<comment type="similarity">
    <text evidence="1">Belongs to the aldo/keto reductase family.</text>
</comment>
<evidence type="ECO:0000313" key="6">
    <source>
        <dbReference type="Proteomes" id="UP001156905"/>
    </source>
</evidence>
<dbReference type="PRINTS" id="PR00069">
    <property type="entry name" value="ALDKETRDTASE"/>
</dbReference>
<dbReference type="PROSITE" id="PS00062">
    <property type="entry name" value="ALDOKETO_REDUCTASE_2"/>
    <property type="match status" value="1"/>
</dbReference>
<comment type="caution">
    <text evidence="5">The sequence shown here is derived from an EMBL/GenBank/DDBJ whole genome shotgun (WGS) entry which is preliminary data.</text>
</comment>
<accession>A0ABQ6B9D6</accession>
<dbReference type="Proteomes" id="UP001156905">
    <property type="component" value="Unassembled WGS sequence"/>
</dbReference>
<evidence type="ECO:0000313" key="5">
    <source>
        <dbReference type="EMBL" id="GLR90393.1"/>
    </source>
</evidence>
<dbReference type="Pfam" id="PF00248">
    <property type="entry name" value="Aldo_ket_red"/>
    <property type="match status" value="1"/>
</dbReference>